<dbReference type="Pfam" id="PF00095">
    <property type="entry name" value="WAP"/>
    <property type="match status" value="1"/>
</dbReference>
<keyword evidence="2" id="KW-0732">Signal</keyword>
<feature type="signal peptide" evidence="2">
    <location>
        <begin position="1"/>
        <end position="18"/>
    </location>
</feature>
<feature type="compositionally biased region" description="Low complexity" evidence="1">
    <location>
        <begin position="255"/>
        <end position="271"/>
    </location>
</feature>
<feature type="compositionally biased region" description="Low complexity" evidence="1">
    <location>
        <begin position="167"/>
        <end position="188"/>
    </location>
</feature>
<comment type="caution">
    <text evidence="4">The sequence shown here is derived from an EMBL/GenBank/DDBJ whole genome shotgun (WGS) entry which is preliminary data.</text>
</comment>
<dbReference type="Proteomes" id="UP000225706">
    <property type="component" value="Unassembled WGS sequence"/>
</dbReference>
<name>A0A2B4RT76_STYPI</name>
<evidence type="ECO:0000313" key="5">
    <source>
        <dbReference type="Proteomes" id="UP000225706"/>
    </source>
</evidence>
<evidence type="ECO:0000256" key="1">
    <source>
        <dbReference type="SAM" id="MobiDB-lite"/>
    </source>
</evidence>
<sequence>MRAFLVLLLAGYVILCHAGSIKRNKRGYLSRTGLCAKPENNFKIKDPRLNFWGVAYVLPDDANPKCTESECSEDSHCDADRKCCRNYCGGMVCTPTMRDPDPCKKFQCPVGQTCKVQYVPCVMPKCKDAIAVNRPTCIKDPSAAAPAAPPPAPPAVATNPVQPSYAPPMFQQPSPYQQQPEAPYYPQPMASLSRGMPPMAAFQNDELGNEASPQTGLAGTQPNAETGLSDASLMNAFQNENQPLAFQNDNPPPTDQNNFLQPPLTEEQQQPFADVPESASPSLAPPMTALQPRWDRSKTLQ</sequence>
<feature type="region of interest" description="Disordered" evidence="1">
    <location>
        <begin position="141"/>
        <end position="301"/>
    </location>
</feature>
<feature type="domain" description="WAP" evidence="3">
    <location>
        <begin position="63"/>
        <end position="95"/>
    </location>
</feature>
<proteinExistence type="predicted"/>
<gene>
    <name evidence="4" type="ORF">AWC38_SpisGene14723</name>
</gene>
<dbReference type="OrthoDB" id="406800at2759"/>
<feature type="chain" id="PRO_5012744491" description="WAP domain-containing protein" evidence="2">
    <location>
        <begin position="19"/>
        <end position="301"/>
    </location>
</feature>
<evidence type="ECO:0000259" key="3">
    <source>
        <dbReference type="Pfam" id="PF00095"/>
    </source>
</evidence>
<feature type="compositionally biased region" description="Polar residues" evidence="1">
    <location>
        <begin position="211"/>
        <end position="226"/>
    </location>
</feature>
<evidence type="ECO:0000256" key="2">
    <source>
        <dbReference type="SAM" id="SignalP"/>
    </source>
</evidence>
<reference evidence="5" key="1">
    <citation type="journal article" date="2017" name="bioRxiv">
        <title>Comparative analysis of the genomes of Stylophora pistillata and Acropora digitifera provides evidence for extensive differences between species of corals.</title>
        <authorList>
            <person name="Voolstra C.R."/>
            <person name="Li Y."/>
            <person name="Liew Y.J."/>
            <person name="Baumgarten S."/>
            <person name="Zoccola D."/>
            <person name="Flot J.-F."/>
            <person name="Tambutte S."/>
            <person name="Allemand D."/>
            <person name="Aranda M."/>
        </authorList>
    </citation>
    <scope>NUCLEOTIDE SEQUENCE [LARGE SCALE GENOMIC DNA]</scope>
</reference>
<evidence type="ECO:0000313" key="4">
    <source>
        <dbReference type="EMBL" id="PFX20811.1"/>
    </source>
</evidence>
<dbReference type="InterPro" id="IPR008197">
    <property type="entry name" value="WAP_dom"/>
</dbReference>
<accession>A0A2B4RT76</accession>
<dbReference type="GO" id="GO:0005576">
    <property type="term" value="C:extracellular region"/>
    <property type="evidence" value="ECO:0007669"/>
    <property type="project" value="InterPro"/>
</dbReference>
<keyword evidence="5" id="KW-1185">Reference proteome</keyword>
<feature type="compositionally biased region" description="Polar residues" evidence="1">
    <location>
        <begin position="235"/>
        <end position="245"/>
    </location>
</feature>
<dbReference type="InterPro" id="IPR036645">
    <property type="entry name" value="Elafin-like_sf"/>
</dbReference>
<protein>
    <recommendedName>
        <fullName evidence="3">WAP domain-containing protein</fullName>
    </recommendedName>
</protein>
<dbReference type="AlphaFoldDB" id="A0A2B4RT76"/>
<dbReference type="Gene3D" id="4.10.75.10">
    <property type="entry name" value="Elafin-like"/>
    <property type="match status" value="1"/>
</dbReference>
<organism evidence="4 5">
    <name type="scientific">Stylophora pistillata</name>
    <name type="common">Smooth cauliflower coral</name>
    <dbReference type="NCBI Taxonomy" id="50429"/>
    <lineage>
        <taxon>Eukaryota</taxon>
        <taxon>Metazoa</taxon>
        <taxon>Cnidaria</taxon>
        <taxon>Anthozoa</taxon>
        <taxon>Hexacorallia</taxon>
        <taxon>Scleractinia</taxon>
        <taxon>Astrocoeniina</taxon>
        <taxon>Pocilloporidae</taxon>
        <taxon>Stylophora</taxon>
    </lineage>
</organism>
<dbReference type="EMBL" id="LSMT01000302">
    <property type="protein sequence ID" value="PFX20811.1"/>
    <property type="molecule type" value="Genomic_DNA"/>
</dbReference>
<dbReference type="GO" id="GO:0030414">
    <property type="term" value="F:peptidase inhibitor activity"/>
    <property type="evidence" value="ECO:0007669"/>
    <property type="project" value="InterPro"/>
</dbReference>